<sequence>MVNWKKIWDAWDIRVVILFSLTLQIILIFFAPLRKRVSTYYLTLPLWCSYLLVEWAANFAVGHISDSNKGNGNKSAGENKVEDVLVFWAAFLLVHLGGPDTISAFALEDNTLWHRHFLGLMTQGGAVAYVFFPTVSRNKLWIPAVLIYVSGVIKYGERIWALYLASLDRFRESIMKDPDPGPNYAKLMDEYSSKIAANLPTNIEMIHEYHGDLEAEKSVKRKTLSDVEIVEEAHYFFEKFKGLIVDLIFDFRQRNESRNFFLSLEAIDAFRVIEVELNFIYDVLFTKMIVANSYWGYVFRLICFLLEVAAAILFYRWDKRGLPRWEIGVSYILLLGALILDFSSFLMLLFSDWTAVALKKKGYVLPRLPMPFRWLSRRWAESVSQFNLINYCVRGRSKFMEFIYRWLGFIDVLNRIVYVKSQKFTAELREFIYEEIKNKSSLAEDLDTAKEIWLAKGDWTLRANSCSHLLPYITESNFDEILLVWHIATELCYSNDSIVIDGDKAKSSPEKPPANYREMSKILSDYMIYLLVMQPAMMSAVAGIGQIRYRDTCAEAEKFFRSRNIISSTNKDQGEQCCNNFFTCSCLKGTPNKEDGQVQNRREKKHERACKAILGVNAAVRPVQVKGDRSKSALFDGRRLAKKLDKLGHGIDKWELISKVWVEMLSHAAINCKANNHCKQLIKGGQLITLVWLLMTHFGLGNNFQIGEGLARILALRRDLFKGVAHEPLVVIGPEQIGEFHKEYINVEDLDMLFLDCKSTMGSKWDDMEAEDSFLPHCSKRMKLSTPVDDITLLKWLKKVLSEAGLVRLFSFPVVHCPEVFGVILESAERLNRGKVVPGWKVVYSGDTRPCSQVIEASLGATILIHEATFEDGLVEEAIARNHSTIKEAIEVGDSAGAYRVILTHFSQRYPKVPALDEVSMQTTCIAFDLMSVNLADLPVLPKFLPYLKLLFRNSS</sequence>
<keyword evidence="1" id="KW-0812">Transmembrane</keyword>
<dbReference type="Proteomes" id="UP000222542">
    <property type="component" value="Unassembled WGS sequence"/>
</dbReference>
<gene>
    <name evidence="3" type="ORF">T459_26540</name>
</gene>
<proteinExistence type="predicted"/>
<dbReference type="EMBL" id="AYRZ02000010">
    <property type="protein sequence ID" value="PHT71436.1"/>
    <property type="molecule type" value="Genomic_DNA"/>
</dbReference>
<dbReference type="PANTHER" id="PTHR31325">
    <property type="entry name" value="OS01G0798800 PROTEIN-RELATED"/>
    <property type="match status" value="1"/>
</dbReference>
<evidence type="ECO:0000313" key="4">
    <source>
        <dbReference type="Proteomes" id="UP000222542"/>
    </source>
</evidence>
<feature type="transmembrane region" description="Helical" evidence="1">
    <location>
        <begin position="329"/>
        <end position="350"/>
    </location>
</feature>
<keyword evidence="1" id="KW-0472">Membrane</keyword>
<dbReference type="Pfam" id="PF13968">
    <property type="entry name" value="DUF4220"/>
    <property type="match status" value="1"/>
</dbReference>
<keyword evidence="4" id="KW-1185">Reference proteome</keyword>
<name>A0A2G2YNW3_CAPAN</name>
<dbReference type="InterPro" id="IPR007658">
    <property type="entry name" value="DUF594"/>
</dbReference>
<organism evidence="3 4">
    <name type="scientific">Capsicum annuum</name>
    <name type="common">Capsicum pepper</name>
    <dbReference type="NCBI Taxonomy" id="4072"/>
    <lineage>
        <taxon>Eukaryota</taxon>
        <taxon>Viridiplantae</taxon>
        <taxon>Streptophyta</taxon>
        <taxon>Embryophyta</taxon>
        <taxon>Tracheophyta</taxon>
        <taxon>Spermatophyta</taxon>
        <taxon>Magnoliopsida</taxon>
        <taxon>eudicotyledons</taxon>
        <taxon>Gunneridae</taxon>
        <taxon>Pentapetalae</taxon>
        <taxon>asterids</taxon>
        <taxon>lamiids</taxon>
        <taxon>Solanales</taxon>
        <taxon>Solanaceae</taxon>
        <taxon>Solanoideae</taxon>
        <taxon>Capsiceae</taxon>
        <taxon>Capsicum</taxon>
    </lineage>
</organism>
<dbReference type="InterPro" id="IPR036866">
    <property type="entry name" value="RibonucZ/Hydroxyglut_hydro"/>
</dbReference>
<reference evidence="3 4" key="1">
    <citation type="journal article" date="2014" name="Nat. Genet.">
        <title>Genome sequence of the hot pepper provides insights into the evolution of pungency in Capsicum species.</title>
        <authorList>
            <person name="Kim S."/>
            <person name="Park M."/>
            <person name="Yeom S.I."/>
            <person name="Kim Y.M."/>
            <person name="Lee J.M."/>
            <person name="Lee H.A."/>
            <person name="Seo E."/>
            <person name="Choi J."/>
            <person name="Cheong K."/>
            <person name="Kim K.T."/>
            <person name="Jung K."/>
            <person name="Lee G.W."/>
            <person name="Oh S.K."/>
            <person name="Bae C."/>
            <person name="Kim S.B."/>
            <person name="Lee H.Y."/>
            <person name="Kim S.Y."/>
            <person name="Kim M.S."/>
            <person name="Kang B.C."/>
            <person name="Jo Y.D."/>
            <person name="Yang H.B."/>
            <person name="Jeong H.J."/>
            <person name="Kang W.H."/>
            <person name="Kwon J.K."/>
            <person name="Shin C."/>
            <person name="Lim J.Y."/>
            <person name="Park J.H."/>
            <person name="Huh J.H."/>
            <person name="Kim J.S."/>
            <person name="Kim B.D."/>
            <person name="Cohen O."/>
            <person name="Paran I."/>
            <person name="Suh M.C."/>
            <person name="Lee S.B."/>
            <person name="Kim Y.K."/>
            <person name="Shin Y."/>
            <person name="Noh S.J."/>
            <person name="Park J."/>
            <person name="Seo Y.S."/>
            <person name="Kwon S.Y."/>
            <person name="Kim H.A."/>
            <person name="Park J.M."/>
            <person name="Kim H.J."/>
            <person name="Choi S.B."/>
            <person name="Bosland P.W."/>
            <person name="Reeves G."/>
            <person name="Jo S.H."/>
            <person name="Lee B.W."/>
            <person name="Cho H.T."/>
            <person name="Choi H.S."/>
            <person name="Lee M.S."/>
            <person name="Yu Y."/>
            <person name="Do Choi Y."/>
            <person name="Park B.S."/>
            <person name="van Deynze A."/>
            <person name="Ashrafi H."/>
            <person name="Hill T."/>
            <person name="Kim W.T."/>
            <person name="Pai H.S."/>
            <person name="Ahn H.K."/>
            <person name="Yeam I."/>
            <person name="Giovannoni J.J."/>
            <person name="Rose J.K."/>
            <person name="Sorensen I."/>
            <person name="Lee S.J."/>
            <person name="Kim R.W."/>
            <person name="Choi I.Y."/>
            <person name="Choi B.S."/>
            <person name="Lim J.S."/>
            <person name="Lee Y.H."/>
            <person name="Choi D."/>
        </authorList>
    </citation>
    <scope>NUCLEOTIDE SEQUENCE [LARGE SCALE GENOMIC DNA]</scope>
    <source>
        <strain evidence="4">cv. CM334</strain>
    </source>
</reference>
<feature type="transmembrane region" description="Helical" evidence="1">
    <location>
        <begin position="40"/>
        <end position="65"/>
    </location>
</feature>
<dbReference type="SUPFAM" id="SSF56281">
    <property type="entry name" value="Metallo-hydrolase/oxidoreductase"/>
    <property type="match status" value="1"/>
</dbReference>
<feature type="transmembrane region" description="Helical" evidence="1">
    <location>
        <begin position="13"/>
        <end position="33"/>
    </location>
</feature>
<evidence type="ECO:0000259" key="2">
    <source>
        <dbReference type="Pfam" id="PF13968"/>
    </source>
</evidence>
<dbReference type="Gene3D" id="3.60.15.10">
    <property type="entry name" value="Ribonuclease Z/Hydroxyacylglutathione hydrolase-like"/>
    <property type="match status" value="1"/>
</dbReference>
<keyword evidence="1" id="KW-1133">Transmembrane helix</keyword>
<dbReference type="AlphaFoldDB" id="A0A2G2YNW3"/>
<dbReference type="Pfam" id="PF04578">
    <property type="entry name" value="DUF594"/>
    <property type="match status" value="1"/>
</dbReference>
<reference evidence="3 4" key="2">
    <citation type="journal article" date="2017" name="Genome Biol.">
        <title>New reference genome sequences of hot pepper reveal the massive evolution of plant disease-resistance genes by retroduplication.</title>
        <authorList>
            <person name="Kim S."/>
            <person name="Park J."/>
            <person name="Yeom S.I."/>
            <person name="Kim Y.M."/>
            <person name="Seo E."/>
            <person name="Kim K.T."/>
            <person name="Kim M.S."/>
            <person name="Lee J.M."/>
            <person name="Cheong K."/>
            <person name="Shin H.S."/>
            <person name="Kim S.B."/>
            <person name="Han K."/>
            <person name="Lee J."/>
            <person name="Park M."/>
            <person name="Lee H.A."/>
            <person name="Lee H.Y."/>
            <person name="Lee Y."/>
            <person name="Oh S."/>
            <person name="Lee J.H."/>
            <person name="Choi E."/>
            <person name="Choi E."/>
            <person name="Lee S.E."/>
            <person name="Jeon J."/>
            <person name="Kim H."/>
            <person name="Choi G."/>
            <person name="Song H."/>
            <person name="Lee J."/>
            <person name="Lee S.C."/>
            <person name="Kwon J.K."/>
            <person name="Lee H.Y."/>
            <person name="Koo N."/>
            <person name="Hong Y."/>
            <person name="Kim R.W."/>
            <person name="Kang W.H."/>
            <person name="Huh J.H."/>
            <person name="Kang B.C."/>
            <person name="Yang T.J."/>
            <person name="Lee Y.H."/>
            <person name="Bennetzen J.L."/>
            <person name="Choi D."/>
        </authorList>
    </citation>
    <scope>NUCLEOTIDE SEQUENCE [LARGE SCALE GENOMIC DNA]</scope>
    <source>
        <strain evidence="4">cv. CM334</strain>
    </source>
</reference>
<evidence type="ECO:0000256" key="1">
    <source>
        <dbReference type="SAM" id="Phobius"/>
    </source>
</evidence>
<feature type="domain" description="DUF4220" evidence="2">
    <location>
        <begin position="47"/>
        <end position="391"/>
    </location>
</feature>
<accession>A0A2G2YNW3</accession>
<dbReference type="Gramene" id="PHT71436">
    <property type="protein sequence ID" value="PHT71436"/>
    <property type="gene ID" value="T459_26540"/>
</dbReference>
<comment type="caution">
    <text evidence="3">The sequence shown here is derived from an EMBL/GenBank/DDBJ whole genome shotgun (WGS) entry which is preliminary data.</text>
</comment>
<feature type="transmembrane region" description="Helical" evidence="1">
    <location>
        <begin position="297"/>
        <end position="317"/>
    </location>
</feature>
<feature type="transmembrane region" description="Helical" evidence="1">
    <location>
        <begin position="117"/>
        <end position="135"/>
    </location>
</feature>
<dbReference type="InterPro" id="IPR025315">
    <property type="entry name" value="DUF4220"/>
</dbReference>
<dbReference type="OMA" id="CATCICH"/>
<feature type="transmembrane region" description="Helical" evidence="1">
    <location>
        <begin position="85"/>
        <end position="105"/>
    </location>
</feature>
<evidence type="ECO:0000313" key="3">
    <source>
        <dbReference type="EMBL" id="PHT71436.1"/>
    </source>
</evidence>
<protein>
    <recommendedName>
        <fullName evidence="2">DUF4220 domain-containing protein</fullName>
    </recommendedName>
</protein>
<feature type="transmembrane region" description="Helical" evidence="1">
    <location>
        <begin position="141"/>
        <end position="165"/>
    </location>
</feature>